<feature type="domain" description="Aminoglycoside phosphotransferase" evidence="1">
    <location>
        <begin position="29"/>
        <end position="209"/>
    </location>
</feature>
<gene>
    <name evidence="2" type="ORF">LTR09_004408</name>
</gene>
<dbReference type="Gene3D" id="3.90.1200.10">
    <property type="match status" value="1"/>
</dbReference>
<dbReference type="PANTHER" id="PTHR21310">
    <property type="entry name" value="AMINOGLYCOSIDE PHOSPHOTRANSFERASE-RELATED-RELATED"/>
    <property type="match status" value="1"/>
</dbReference>
<organism evidence="2 3">
    <name type="scientific">Extremus antarcticus</name>
    <dbReference type="NCBI Taxonomy" id="702011"/>
    <lineage>
        <taxon>Eukaryota</taxon>
        <taxon>Fungi</taxon>
        <taxon>Dikarya</taxon>
        <taxon>Ascomycota</taxon>
        <taxon>Pezizomycotina</taxon>
        <taxon>Dothideomycetes</taxon>
        <taxon>Dothideomycetidae</taxon>
        <taxon>Mycosphaerellales</taxon>
        <taxon>Extremaceae</taxon>
        <taxon>Extremus</taxon>
    </lineage>
</organism>
<dbReference type="EMBL" id="JAWDJX010000011">
    <property type="protein sequence ID" value="KAK3054679.1"/>
    <property type="molecule type" value="Genomic_DNA"/>
</dbReference>
<dbReference type="InterPro" id="IPR011009">
    <property type="entry name" value="Kinase-like_dom_sf"/>
</dbReference>
<proteinExistence type="predicted"/>
<dbReference type="Proteomes" id="UP001271007">
    <property type="component" value="Unassembled WGS sequence"/>
</dbReference>
<dbReference type="PANTHER" id="PTHR21310:SF55">
    <property type="entry name" value="AMINOGLYCOSIDE PHOSPHOTRANSFERASE DOMAIN-CONTAINING PROTEIN"/>
    <property type="match status" value="1"/>
</dbReference>
<dbReference type="AlphaFoldDB" id="A0AAJ0DIE3"/>
<sequence>MASPDWHHLCHGASQTRQKAGYFTDLTEAASMEFVRQNTSIPVPKVYCAFRRKSGRTYIVMQRSKSHKPAIGWQKRSEDSKLRILTQLKAMIDEMRSLKSPYRDAVTSACGGSLFDDRLPGLSLRYPVNTSSRFGPFEDIRAFHRWLRRPATDINESNFHEINELIAAHENMEWSTPVFTHGDLSSLNILVKDDRVVGIVDWEMAGWFPSYWGFTTASQVNFRNLMWAEYVDKFLEPKPKEWKTGQIRMKYFGDL</sequence>
<dbReference type="CDD" id="cd05120">
    <property type="entry name" value="APH_ChoK_like"/>
    <property type="match status" value="1"/>
</dbReference>
<dbReference type="InterPro" id="IPR002575">
    <property type="entry name" value="Aminoglycoside_PTrfase"/>
</dbReference>
<evidence type="ECO:0000259" key="1">
    <source>
        <dbReference type="Pfam" id="PF01636"/>
    </source>
</evidence>
<reference evidence="2" key="1">
    <citation type="submission" date="2023-04" db="EMBL/GenBank/DDBJ databases">
        <title>Black Yeasts Isolated from many extreme environments.</title>
        <authorList>
            <person name="Coleine C."/>
            <person name="Stajich J.E."/>
            <person name="Selbmann L."/>
        </authorList>
    </citation>
    <scope>NUCLEOTIDE SEQUENCE</scope>
    <source>
        <strain evidence="2">CCFEE 5312</strain>
    </source>
</reference>
<dbReference type="SUPFAM" id="SSF56112">
    <property type="entry name" value="Protein kinase-like (PK-like)"/>
    <property type="match status" value="1"/>
</dbReference>
<name>A0AAJ0DIE3_9PEZI</name>
<dbReference type="InterPro" id="IPR051678">
    <property type="entry name" value="AGP_Transferase"/>
</dbReference>
<dbReference type="Pfam" id="PF01636">
    <property type="entry name" value="APH"/>
    <property type="match status" value="1"/>
</dbReference>
<evidence type="ECO:0000313" key="2">
    <source>
        <dbReference type="EMBL" id="KAK3054679.1"/>
    </source>
</evidence>
<keyword evidence="3" id="KW-1185">Reference proteome</keyword>
<protein>
    <recommendedName>
        <fullName evidence="1">Aminoglycoside phosphotransferase domain-containing protein</fullName>
    </recommendedName>
</protein>
<comment type="caution">
    <text evidence="2">The sequence shown here is derived from an EMBL/GenBank/DDBJ whole genome shotgun (WGS) entry which is preliminary data.</text>
</comment>
<evidence type="ECO:0000313" key="3">
    <source>
        <dbReference type="Proteomes" id="UP001271007"/>
    </source>
</evidence>
<accession>A0AAJ0DIE3</accession>